<evidence type="ECO:0000256" key="3">
    <source>
        <dbReference type="ARBA" id="ARBA00022670"/>
    </source>
</evidence>
<accession>A0A1X7ALH8</accession>
<sequence length="691" mass="78758">MTAPILPARFRLAFLLVVFALCISNLSFARQKHHTPDLSAIDHSVQPGEDFYLYANGLWLQHTKIPENQTEVSHFTAVGNKVDRDLTNILEHLDQRGHFAPSTDEAKLLALYRGYRDTHQRNQLGFAPIQDDINAILNLRSKHELPAMFATLLRKGVSSPLMIDVQPDVDNPDLNMVFLDTSDATLRLRKTTNQRHFKKSESAVTAIKAQKDSDIDDDAKGLIKLMATMLQAVNVPNIPKAIEAINTIQSGMDDLPAGNTDTPIQIFKVSTVEELSDVLGSFSWSDFAAEAGIPNQQRIVTGPLDPFKSFGKLFHKHSLEQWQAWMIWQLLDTNATYLSEELAQQYLTYYEVELGGYKRTTHVQKRAVDLCNDLLEWPLARFYTDKNLNHATEKMGRNMVHHMRDAFAQRIKHRNWMTAETQQAAFDKLQKINVKVGKPLRWPKTPQYTPDESDLFGMISYLRNNRYDKMIKQLDEPADKDLWDMTPQTVNAYYDPSRNEIVVTTAIMQSPLFDISANPAVLFSTLGAIVGHEMTHGFDNNGSFFDGEGRLTNWWQPEDFKTFKNLSKQLAKQYDKYLPLPKVHIDGQQTLGENIADLGGLSIAWDAYRLSLGRKAPTDEDSQTFLLGWGQLWRTKETPSALKDDIESDEHSPAQFRVNGVLSNLELFYKIYPVASGDKMYRAPEHRIEIW</sequence>
<evidence type="ECO:0000256" key="6">
    <source>
        <dbReference type="ARBA" id="ARBA00022833"/>
    </source>
</evidence>
<dbReference type="RefSeq" id="WP_087110842.1">
    <property type="nucleotide sequence ID" value="NZ_CBCSCN010000006.1"/>
</dbReference>
<keyword evidence="3" id="KW-0645">Protease</keyword>
<comment type="cofactor">
    <cofactor evidence="1">
        <name>Zn(2+)</name>
        <dbReference type="ChEBI" id="CHEBI:29105"/>
    </cofactor>
</comment>
<evidence type="ECO:0000256" key="5">
    <source>
        <dbReference type="ARBA" id="ARBA00022801"/>
    </source>
</evidence>
<dbReference type="EC" id="3.4.24.-" evidence="10"/>
<dbReference type="Pfam" id="PF01431">
    <property type="entry name" value="Peptidase_M13"/>
    <property type="match status" value="1"/>
</dbReference>
<dbReference type="GO" id="GO:0046872">
    <property type="term" value="F:metal ion binding"/>
    <property type="evidence" value="ECO:0007669"/>
    <property type="project" value="UniProtKB-KW"/>
</dbReference>
<dbReference type="Pfam" id="PF05649">
    <property type="entry name" value="Peptidase_M13_N"/>
    <property type="match status" value="1"/>
</dbReference>
<gene>
    <name evidence="10" type="primary">pepO</name>
    <name evidence="10" type="ORF">EHSB41UT_02755</name>
</gene>
<protein>
    <submittedName>
        <fullName evidence="10">Neutral endopeptidase</fullName>
        <ecNumber evidence="10">3.4.24.-</ecNumber>
    </submittedName>
</protein>
<dbReference type="EMBL" id="FWPT01000006">
    <property type="protein sequence ID" value="SMA48468.1"/>
    <property type="molecule type" value="Genomic_DNA"/>
</dbReference>
<dbReference type="OrthoDB" id="9775677at2"/>
<feature type="domain" description="Peptidase M13 N-terminal" evidence="9">
    <location>
        <begin position="47"/>
        <end position="439"/>
    </location>
</feature>
<organism evidence="10 11">
    <name type="scientific">Parendozoicomonas haliclonae</name>
    <dbReference type="NCBI Taxonomy" id="1960125"/>
    <lineage>
        <taxon>Bacteria</taxon>
        <taxon>Pseudomonadati</taxon>
        <taxon>Pseudomonadota</taxon>
        <taxon>Gammaproteobacteria</taxon>
        <taxon>Oceanospirillales</taxon>
        <taxon>Endozoicomonadaceae</taxon>
        <taxon>Parendozoicomonas</taxon>
    </lineage>
</organism>
<dbReference type="GO" id="GO:0004222">
    <property type="term" value="F:metalloendopeptidase activity"/>
    <property type="evidence" value="ECO:0007669"/>
    <property type="project" value="InterPro"/>
</dbReference>
<evidence type="ECO:0000256" key="2">
    <source>
        <dbReference type="ARBA" id="ARBA00007357"/>
    </source>
</evidence>
<proteinExistence type="inferred from homology"/>
<dbReference type="InterPro" id="IPR000718">
    <property type="entry name" value="Peptidase_M13"/>
</dbReference>
<dbReference type="GO" id="GO:0016485">
    <property type="term" value="P:protein processing"/>
    <property type="evidence" value="ECO:0007669"/>
    <property type="project" value="TreeGrafter"/>
</dbReference>
<dbReference type="Proteomes" id="UP000196573">
    <property type="component" value="Unassembled WGS sequence"/>
</dbReference>
<dbReference type="InterPro" id="IPR008753">
    <property type="entry name" value="Peptidase_M13_N"/>
</dbReference>
<evidence type="ECO:0000256" key="7">
    <source>
        <dbReference type="ARBA" id="ARBA00023049"/>
    </source>
</evidence>
<feature type="domain" description="Peptidase M13 C-terminal" evidence="8">
    <location>
        <begin position="491"/>
        <end position="688"/>
    </location>
</feature>
<reference evidence="10 11" key="1">
    <citation type="submission" date="2017-03" db="EMBL/GenBank/DDBJ databases">
        <authorList>
            <person name="Afonso C.L."/>
            <person name="Miller P.J."/>
            <person name="Scott M.A."/>
            <person name="Spackman E."/>
            <person name="Goraichik I."/>
            <person name="Dimitrov K.M."/>
            <person name="Suarez D.L."/>
            <person name="Swayne D.E."/>
        </authorList>
    </citation>
    <scope>NUCLEOTIDE SEQUENCE [LARGE SCALE GENOMIC DNA]</scope>
    <source>
        <strain evidence="10">SB41UT1</strain>
    </source>
</reference>
<dbReference type="InterPro" id="IPR024079">
    <property type="entry name" value="MetalloPept_cat_dom_sf"/>
</dbReference>
<evidence type="ECO:0000259" key="9">
    <source>
        <dbReference type="Pfam" id="PF05649"/>
    </source>
</evidence>
<evidence type="ECO:0000256" key="1">
    <source>
        <dbReference type="ARBA" id="ARBA00001947"/>
    </source>
</evidence>
<evidence type="ECO:0000313" key="10">
    <source>
        <dbReference type="EMBL" id="SMA48468.1"/>
    </source>
</evidence>
<dbReference type="PROSITE" id="PS51885">
    <property type="entry name" value="NEPRILYSIN"/>
    <property type="match status" value="1"/>
</dbReference>
<comment type="similarity">
    <text evidence="2">Belongs to the peptidase M13 family.</text>
</comment>
<dbReference type="PRINTS" id="PR00786">
    <property type="entry name" value="NEPRILYSIN"/>
</dbReference>
<evidence type="ECO:0000256" key="4">
    <source>
        <dbReference type="ARBA" id="ARBA00022723"/>
    </source>
</evidence>
<dbReference type="GO" id="GO:0005886">
    <property type="term" value="C:plasma membrane"/>
    <property type="evidence" value="ECO:0007669"/>
    <property type="project" value="TreeGrafter"/>
</dbReference>
<evidence type="ECO:0000259" key="8">
    <source>
        <dbReference type="Pfam" id="PF01431"/>
    </source>
</evidence>
<keyword evidence="11" id="KW-1185">Reference proteome</keyword>
<dbReference type="PANTHER" id="PTHR11733">
    <property type="entry name" value="ZINC METALLOPROTEASE FAMILY M13 NEPRILYSIN-RELATED"/>
    <property type="match status" value="1"/>
</dbReference>
<evidence type="ECO:0000313" key="11">
    <source>
        <dbReference type="Proteomes" id="UP000196573"/>
    </source>
</evidence>
<keyword evidence="4" id="KW-0479">Metal-binding</keyword>
<dbReference type="PANTHER" id="PTHR11733:SF167">
    <property type="entry name" value="FI17812P1-RELATED"/>
    <property type="match status" value="1"/>
</dbReference>
<keyword evidence="6" id="KW-0862">Zinc</keyword>
<keyword evidence="5 10" id="KW-0378">Hydrolase</keyword>
<keyword evidence="7" id="KW-0482">Metalloprotease</keyword>
<dbReference type="AlphaFoldDB" id="A0A1X7ALH8"/>
<dbReference type="InterPro" id="IPR018497">
    <property type="entry name" value="Peptidase_M13_C"/>
</dbReference>
<name>A0A1X7ALH8_9GAMM</name>
<dbReference type="Gene3D" id="1.10.1380.10">
    <property type="entry name" value="Neutral endopeptidase , domain2"/>
    <property type="match status" value="1"/>
</dbReference>
<dbReference type="InterPro" id="IPR042089">
    <property type="entry name" value="Peptidase_M13_dom_2"/>
</dbReference>
<dbReference type="SUPFAM" id="SSF55486">
    <property type="entry name" value="Metalloproteases ('zincins'), catalytic domain"/>
    <property type="match status" value="1"/>
</dbReference>
<dbReference type="Gene3D" id="3.40.390.10">
    <property type="entry name" value="Collagenase (Catalytic Domain)"/>
    <property type="match status" value="1"/>
</dbReference>
<dbReference type="CDD" id="cd08662">
    <property type="entry name" value="M13"/>
    <property type="match status" value="1"/>
</dbReference>